<evidence type="ECO:0000313" key="10">
    <source>
        <dbReference type="Proteomes" id="UP000003343"/>
    </source>
</evidence>
<comment type="similarity">
    <text evidence="4">Belongs to the methyl-accepting chemotaxis (MCP) protein family.</text>
</comment>
<evidence type="ECO:0000256" key="2">
    <source>
        <dbReference type="ARBA" id="ARBA00022989"/>
    </source>
</evidence>
<evidence type="ECO:0000259" key="7">
    <source>
        <dbReference type="PROSITE" id="PS50111"/>
    </source>
</evidence>
<protein>
    <submittedName>
        <fullName evidence="9">Methyl-accepting chemotaxis protein signaling domain protein</fullName>
    </submittedName>
</protein>
<sequence length="562" mass="60271">MFRFSPYDGKKSIYQGGTMAKSISGSAKRFTIAMKLALITLVMVLAMALIAVVGVIGLRSVNAATAETMKASALKEPIQKIWHAEVYVRMMSDWVALELKPKDKDGDKERVDKHDAIIEESIQEISESPESKYLPTFPKFVETYQKWKTLRANQLVPMAYAVQDGPNYAADFWDYGLETFKKGPQDNLGLINAMEEQLTQVGVEIDKRVSTAKADAARAQTTMFIEVGGVALVSIVIAILLSVNMTRRIVNPIRQVNQGLEALAGGNLTVHMDINSNDEAGDMACNMNLATESLRGLIADTYNVSAKVKESSQHVTNTLDEVASSASQANSLIAKVDSSSEHVFSNVSTIAAGSEQMGASIREISSNATEAASVARNATQVAERTNKVVAKLGESSQEIGEVVKTITKIAEQTNLLALNATIEAARAGDAGKGFAVVAGEVKDLAAETGRATEEISTRIEQIQNDTTGAVEAIEEISQIVSQISDFQTTIASAVEEQTATTNEMSRSTANAASIADEINSMITAVAQGGQGISESVEHLLEATSDLRAFADELECHMSGFKV</sequence>
<comment type="caution">
    <text evidence="9">The sequence shown here is derived from an EMBL/GenBank/DDBJ whole genome shotgun (WGS) entry which is preliminary data.</text>
</comment>
<evidence type="ECO:0000256" key="6">
    <source>
        <dbReference type="SAM" id="Phobius"/>
    </source>
</evidence>
<evidence type="ECO:0000313" key="9">
    <source>
        <dbReference type="EMBL" id="EFU82135.1"/>
    </source>
</evidence>
<organism evidence="9 10">
    <name type="scientific">Mobiluncus holmesii ATCC 35242</name>
    <dbReference type="NCBI Taxonomy" id="887899"/>
    <lineage>
        <taxon>Bacteria</taxon>
        <taxon>Bacillati</taxon>
        <taxon>Actinomycetota</taxon>
        <taxon>Actinomycetes</taxon>
        <taxon>Actinomycetales</taxon>
        <taxon>Actinomycetaceae</taxon>
        <taxon>Mobiluncus</taxon>
    </lineage>
</organism>
<dbReference type="Pfam" id="PF00672">
    <property type="entry name" value="HAMP"/>
    <property type="match status" value="1"/>
</dbReference>
<dbReference type="Pfam" id="PF00015">
    <property type="entry name" value="MCPsignal"/>
    <property type="match status" value="1"/>
</dbReference>
<accession>E6M3N0</accession>
<dbReference type="Proteomes" id="UP000003343">
    <property type="component" value="Unassembled WGS sequence"/>
</dbReference>
<dbReference type="SMART" id="SM00283">
    <property type="entry name" value="MA"/>
    <property type="match status" value="1"/>
</dbReference>
<keyword evidence="10" id="KW-1185">Reference proteome</keyword>
<dbReference type="PROSITE" id="PS50111">
    <property type="entry name" value="CHEMOTAXIS_TRANSDUC_2"/>
    <property type="match status" value="1"/>
</dbReference>
<dbReference type="CDD" id="cd06225">
    <property type="entry name" value="HAMP"/>
    <property type="match status" value="1"/>
</dbReference>
<feature type="transmembrane region" description="Helical" evidence="6">
    <location>
        <begin position="36"/>
        <end position="58"/>
    </location>
</feature>
<dbReference type="GO" id="GO:0007165">
    <property type="term" value="P:signal transduction"/>
    <property type="evidence" value="ECO:0007669"/>
    <property type="project" value="UniProtKB-KW"/>
</dbReference>
<keyword evidence="3 5" id="KW-0807">Transducer</keyword>
<dbReference type="HOGENOM" id="CLU_000445_107_27_11"/>
<dbReference type="SUPFAM" id="SSF58104">
    <property type="entry name" value="Methyl-accepting chemotaxis protein (MCP) signaling domain"/>
    <property type="match status" value="1"/>
</dbReference>
<keyword evidence="2 6" id="KW-1133">Transmembrane helix</keyword>
<dbReference type="PANTHER" id="PTHR32089:SF112">
    <property type="entry name" value="LYSOZYME-LIKE PROTEIN-RELATED"/>
    <property type="match status" value="1"/>
</dbReference>
<dbReference type="PANTHER" id="PTHR32089">
    <property type="entry name" value="METHYL-ACCEPTING CHEMOTAXIS PROTEIN MCPB"/>
    <property type="match status" value="1"/>
</dbReference>
<keyword evidence="6" id="KW-0472">Membrane</keyword>
<dbReference type="InterPro" id="IPR003660">
    <property type="entry name" value="HAMP_dom"/>
</dbReference>
<evidence type="ECO:0000259" key="8">
    <source>
        <dbReference type="PROSITE" id="PS50885"/>
    </source>
</evidence>
<gene>
    <name evidence="9" type="ORF">HMPREF0576_0504</name>
</gene>
<evidence type="ECO:0000256" key="3">
    <source>
        <dbReference type="ARBA" id="ARBA00023224"/>
    </source>
</evidence>
<proteinExistence type="inferred from homology"/>
<dbReference type="GO" id="GO:0016020">
    <property type="term" value="C:membrane"/>
    <property type="evidence" value="ECO:0007669"/>
    <property type="project" value="InterPro"/>
</dbReference>
<dbReference type="Gene3D" id="1.10.287.950">
    <property type="entry name" value="Methyl-accepting chemotaxis protein"/>
    <property type="match status" value="1"/>
</dbReference>
<reference evidence="9 10" key="1">
    <citation type="submission" date="2010-12" db="EMBL/GenBank/DDBJ databases">
        <authorList>
            <person name="Muzny D."/>
            <person name="Qin X."/>
            <person name="Deng J."/>
            <person name="Jiang H."/>
            <person name="Liu Y."/>
            <person name="Qu J."/>
            <person name="Song X.-Z."/>
            <person name="Zhang L."/>
            <person name="Thornton R."/>
            <person name="Coyle M."/>
            <person name="Francisco L."/>
            <person name="Jackson L."/>
            <person name="Javaid M."/>
            <person name="Korchina V."/>
            <person name="Kovar C."/>
            <person name="Mata R."/>
            <person name="Mathew T."/>
            <person name="Ngo R."/>
            <person name="Nguyen L."/>
            <person name="Nguyen N."/>
            <person name="Okwuonu G."/>
            <person name="Ongeri F."/>
            <person name="Pham C."/>
            <person name="Simmons D."/>
            <person name="Wilczek-Boney K."/>
            <person name="Hale W."/>
            <person name="Jakkamsetti A."/>
            <person name="Pham P."/>
            <person name="Ruth R."/>
            <person name="San Lucas F."/>
            <person name="Warren J."/>
            <person name="Zhang J."/>
            <person name="Zhao Z."/>
            <person name="Zhou C."/>
            <person name="Zhu D."/>
            <person name="Lee S."/>
            <person name="Bess C."/>
            <person name="Blankenburg K."/>
            <person name="Forbes L."/>
            <person name="Fu Q."/>
            <person name="Gubbala S."/>
            <person name="Hirani K."/>
            <person name="Jayaseelan J.C."/>
            <person name="Lara F."/>
            <person name="Munidasa M."/>
            <person name="Palculict T."/>
            <person name="Patil S."/>
            <person name="Pu L.-L."/>
            <person name="Saada N."/>
            <person name="Tang L."/>
            <person name="Weissenberger G."/>
            <person name="Zhu Y."/>
            <person name="Hemphill L."/>
            <person name="Shang Y."/>
            <person name="Youmans B."/>
            <person name="Ayvaz T."/>
            <person name="Ross M."/>
            <person name="Santibanez J."/>
            <person name="Aqrawi P."/>
            <person name="Gross S."/>
            <person name="Joshi V."/>
            <person name="Fowler G."/>
            <person name="Nazareth L."/>
            <person name="Reid J."/>
            <person name="Worley K."/>
            <person name="Petrosino J."/>
            <person name="Highlander S."/>
            <person name="Gibbs R."/>
        </authorList>
    </citation>
    <scope>NUCLEOTIDE SEQUENCE [LARGE SCALE GENOMIC DNA]</scope>
    <source>
        <strain evidence="9 10">ATCC 35242</strain>
    </source>
</reference>
<dbReference type="AlphaFoldDB" id="E6M3N0"/>
<feature type="domain" description="HAMP" evidence="8">
    <location>
        <begin position="247"/>
        <end position="299"/>
    </location>
</feature>
<feature type="domain" description="Methyl-accepting transducer" evidence="7">
    <location>
        <begin position="318"/>
        <end position="540"/>
    </location>
</feature>
<name>E6M3N0_9ACTO</name>
<dbReference type="InterPro" id="IPR004089">
    <property type="entry name" value="MCPsignal_dom"/>
</dbReference>
<dbReference type="SMART" id="SM00304">
    <property type="entry name" value="HAMP"/>
    <property type="match status" value="1"/>
</dbReference>
<evidence type="ECO:0000256" key="4">
    <source>
        <dbReference type="ARBA" id="ARBA00029447"/>
    </source>
</evidence>
<feature type="transmembrane region" description="Helical" evidence="6">
    <location>
        <begin position="223"/>
        <end position="243"/>
    </location>
</feature>
<evidence type="ECO:0000256" key="1">
    <source>
        <dbReference type="ARBA" id="ARBA00022692"/>
    </source>
</evidence>
<keyword evidence="1 6" id="KW-0812">Transmembrane</keyword>
<evidence type="ECO:0000256" key="5">
    <source>
        <dbReference type="PROSITE-ProRule" id="PRU00284"/>
    </source>
</evidence>
<dbReference type="PROSITE" id="PS50885">
    <property type="entry name" value="HAMP"/>
    <property type="match status" value="1"/>
</dbReference>
<dbReference type="EMBL" id="AEPZ01000005">
    <property type="protein sequence ID" value="EFU82135.1"/>
    <property type="molecule type" value="Genomic_DNA"/>
</dbReference>